<dbReference type="PANTHER" id="PTHR34697">
    <property type="entry name" value="PHOSPHATIDYLGLYCEROL LYSYLTRANSFERASE"/>
    <property type="match status" value="1"/>
</dbReference>
<dbReference type="GO" id="GO:0055091">
    <property type="term" value="P:phospholipid homeostasis"/>
    <property type="evidence" value="ECO:0007669"/>
    <property type="project" value="TreeGrafter"/>
</dbReference>
<dbReference type="Proteomes" id="UP000076603">
    <property type="component" value="Unassembled WGS sequence"/>
</dbReference>
<keyword evidence="7" id="KW-0808">Transferase</keyword>
<dbReference type="STRING" id="1121326.CLMAG_32640"/>
<evidence type="ECO:0000313" key="8">
    <source>
        <dbReference type="Proteomes" id="UP000076603"/>
    </source>
</evidence>
<keyword evidence="7" id="KW-0012">Acyltransferase</keyword>
<dbReference type="AlphaFoldDB" id="A0A161WIJ6"/>
<organism evidence="7 8">
    <name type="scientific">Clostridium magnum DSM 2767</name>
    <dbReference type="NCBI Taxonomy" id="1121326"/>
    <lineage>
        <taxon>Bacteria</taxon>
        <taxon>Bacillati</taxon>
        <taxon>Bacillota</taxon>
        <taxon>Clostridia</taxon>
        <taxon>Eubacteriales</taxon>
        <taxon>Clostridiaceae</taxon>
        <taxon>Clostridium</taxon>
    </lineage>
</organism>
<dbReference type="InterPro" id="IPR051211">
    <property type="entry name" value="PG_lysyltransferase"/>
</dbReference>
<evidence type="ECO:0000256" key="1">
    <source>
        <dbReference type="ARBA" id="ARBA00004651"/>
    </source>
</evidence>
<dbReference type="EC" id="2.3.2.3" evidence="7"/>
<dbReference type="PATRIC" id="fig|1121326.3.peg.3296"/>
<feature type="domain" description="Phosphatidylglycerol lysyltransferase C-terminal" evidence="6">
    <location>
        <begin position="29"/>
        <end position="325"/>
    </location>
</feature>
<evidence type="ECO:0000256" key="2">
    <source>
        <dbReference type="ARBA" id="ARBA00022475"/>
    </source>
</evidence>
<keyword evidence="3" id="KW-0812">Transmembrane</keyword>
<evidence type="ECO:0000256" key="3">
    <source>
        <dbReference type="ARBA" id="ARBA00022692"/>
    </source>
</evidence>
<dbReference type="GO" id="GO:0005886">
    <property type="term" value="C:plasma membrane"/>
    <property type="evidence" value="ECO:0007669"/>
    <property type="project" value="UniProtKB-SubCell"/>
</dbReference>
<dbReference type="OrthoDB" id="145485at2"/>
<keyword evidence="5" id="KW-0472">Membrane</keyword>
<keyword evidence="2" id="KW-1003">Cell membrane</keyword>
<dbReference type="Pfam" id="PF09924">
    <property type="entry name" value="LPG_synthase_C"/>
    <property type="match status" value="1"/>
</dbReference>
<dbReference type="PANTHER" id="PTHR34697:SF2">
    <property type="entry name" value="PHOSPHATIDYLGLYCEROL LYSYLTRANSFERASE"/>
    <property type="match status" value="1"/>
</dbReference>
<evidence type="ECO:0000313" key="7">
    <source>
        <dbReference type="EMBL" id="KZL91505.1"/>
    </source>
</evidence>
<gene>
    <name evidence="7" type="primary">mprF</name>
    <name evidence="7" type="ORF">CLMAG_32640</name>
</gene>
<name>A0A161WIJ6_9CLOT</name>
<keyword evidence="4" id="KW-1133">Transmembrane helix</keyword>
<dbReference type="GO" id="GO:0050071">
    <property type="term" value="F:phosphatidylglycerol lysyltransferase activity"/>
    <property type="evidence" value="ECO:0007669"/>
    <property type="project" value="UniProtKB-EC"/>
</dbReference>
<evidence type="ECO:0000256" key="5">
    <source>
        <dbReference type="ARBA" id="ARBA00023136"/>
    </source>
</evidence>
<dbReference type="InterPro" id="IPR024320">
    <property type="entry name" value="LPG_synthase_C"/>
</dbReference>
<reference evidence="7 8" key="1">
    <citation type="submission" date="2016-04" db="EMBL/GenBank/DDBJ databases">
        <title>Genome sequence of Clostridium magnum DSM 2767.</title>
        <authorList>
            <person name="Poehlein A."/>
            <person name="Uhlig R."/>
            <person name="Fischer R."/>
            <person name="Bahl H."/>
            <person name="Daniel R."/>
        </authorList>
    </citation>
    <scope>NUCLEOTIDE SEQUENCE [LARGE SCALE GENOMIC DNA]</scope>
    <source>
        <strain evidence="7 8">DSM 2767</strain>
    </source>
</reference>
<proteinExistence type="predicted"/>
<comment type="subcellular location">
    <subcellularLocation>
        <location evidence="1">Cell membrane</location>
        <topology evidence="1">Multi-pass membrane protein</topology>
    </subcellularLocation>
</comment>
<dbReference type="RefSeq" id="WP_066624317.1">
    <property type="nucleotide sequence ID" value="NZ_FQXL01000005.1"/>
</dbReference>
<evidence type="ECO:0000259" key="6">
    <source>
        <dbReference type="Pfam" id="PF09924"/>
    </source>
</evidence>
<sequence>MEQFAKELITRQGSSSAGETCHKWSYAAKLVQQYGVDSLTYLTLEKDKNHFFGLNTEGFIAYVVIDKIIICMGNPVCSESNMEGLFEEFLAFCRMKRCRVCFCSISKEFSVFLKKHGFLISKYGEEALLDLDIYDLKGSSKLKLRQKLKRAEKAGITILEYFPQKLRDYNLEQKIVQISEEWLTNKNGKLGFTLGELNLDTPLARRYFVAVDENDDLHAILMFSPFDNGQGYFLDVMRRSSNSVPGVMEKSIVDAAMRMKNEGVKIVSLGLAPLAGMLSEKESSTFLERGMDFVYKNISQGYNFKALHDYKKKFAPTRWEPRYIAHDSRLSPIKVAYVMIKARKSEGIWKQLILGLWEAKKIFAIKNK</sequence>
<accession>A0A161WIJ6</accession>
<protein>
    <submittedName>
        <fullName evidence="7">Phosphatidylglycerol lysyltransferase</fullName>
        <ecNumber evidence="7">2.3.2.3</ecNumber>
    </submittedName>
</protein>
<comment type="caution">
    <text evidence="7">The sequence shown here is derived from an EMBL/GenBank/DDBJ whole genome shotgun (WGS) entry which is preliminary data.</text>
</comment>
<keyword evidence="8" id="KW-1185">Reference proteome</keyword>
<dbReference type="EMBL" id="LWAE01000003">
    <property type="protein sequence ID" value="KZL91505.1"/>
    <property type="molecule type" value="Genomic_DNA"/>
</dbReference>
<evidence type="ECO:0000256" key="4">
    <source>
        <dbReference type="ARBA" id="ARBA00022989"/>
    </source>
</evidence>